<proteinExistence type="inferred from homology"/>
<name>A0ABN1KMK0_CLOSU</name>
<reference evidence="10 11" key="1">
    <citation type="journal article" date="2019" name="Int. J. Syst. Evol. Microbiol.">
        <title>The Global Catalogue of Microorganisms (GCM) 10K type strain sequencing project: providing services to taxonomists for standard genome sequencing and annotation.</title>
        <authorList>
            <consortium name="The Broad Institute Genomics Platform"/>
            <consortium name="The Broad Institute Genome Sequencing Center for Infectious Disease"/>
            <person name="Wu L."/>
            <person name="Ma J."/>
        </authorList>
    </citation>
    <scope>NUCLEOTIDE SEQUENCE [LARGE SCALE GENOMIC DNA]</scope>
    <source>
        <strain evidence="10 11">JCM 1417</strain>
    </source>
</reference>
<dbReference type="Proteomes" id="UP001501047">
    <property type="component" value="Unassembled WGS sequence"/>
</dbReference>
<evidence type="ECO:0000256" key="1">
    <source>
        <dbReference type="ARBA" id="ARBA00007074"/>
    </source>
</evidence>
<keyword evidence="2" id="KW-0645">Protease</keyword>
<dbReference type="Gene3D" id="6.10.250.3150">
    <property type="match status" value="1"/>
</dbReference>
<comment type="similarity">
    <text evidence="1">Belongs to the peptidase C40 family.</text>
</comment>
<dbReference type="InterPro" id="IPR051202">
    <property type="entry name" value="Peptidase_C40"/>
</dbReference>
<feature type="domain" description="NlpC/P60" evidence="9">
    <location>
        <begin position="259"/>
        <end position="373"/>
    </location>
</feature>
<evidence type="ECO:0000256" key="7">
    <source>
        <dbReference type="SAM" id="MobiDB-lite"/>
    </source>
</evidence>
<dbReference type="PROSITE" id="PS51257">
    <property type="entry name" value="PROKAR_LIPOPROTEIN"/>
    <property type="match status" value="1"/>
</dbReference>
<protein>
    <submittedName>
        <fullName evidence="10">NlpC/P60 family protein</fullName>
    </submittedName>
</protein>
<evidence type="ECO:0000256" key="2">
    <source>
        <dbReference type="ARBA" id="ARBA00022670"/>
    </source>
</evidence>
<dbReference type="EMBL" id="BAAACI010000002">
    <property type="protein sequence ID" value="GAA0771032.1"/>
    <property type="molecule type" value="Genomic_DNA"/>
</dbReference>
<evidence type="ECO:0000256" key="5">
    <source>
        <dbReference type="ARBA" id="ARBA00022807"/>
    </source>
</evidence>
<evidence type="ECO:0000259" key="9">
    <source>
        <dbReference type="PROSITE" id="PS51935"/>
    </source>
</evidence>
<dbReference type="Pfam" id="PF00877">
    <property type="entry name" value="NLPC_P60"/>
    <property type="match status" value="1"/>
</dbReference>
<dbReference type="PANTHER" id="PTHR47053">
    <property type="entry name" value="MUREIN DD-ENDOPEPTIDASE MEPH-RELATED"/>
    <property type="match status" value="1"/>
</dbReference>
<feature type="region of interest" description="Disordered" evidence="7">
    <location>
        <begin position="224"/>
        <end position="256"/>
    </location>
</feature>
<dbReference type="PROSITE" id="PS51935">
    <property type="entry name" value="NLPC_P60"/>
    <property type="match status" value="1"/>
</dbReference>
<feature type="coiled-coil region" evidence="6">
    <location>
        <begin position="31"/>
        <end position="100"/>
    </location>
</feature>
<evidence type="ECO:0000256" key="4">
    <source>
        <dbReference type="ARBA" id="ARBA00022801"/>
    </source>
</evidence>
<feature type="compositionally biased region" description="Polar residues" evidence="7">
    <location>
        <begin position="230"/>
        <end position="244"/>
    </location>
</feature>
<organism evidence="10 11">
    <name type="scientific">Clostridium subterminale</name>
    <dbReference type="NCBI Taxonomy" id="1550"/>
    <lineage>
        <taxon>Bacteria</taxon>
        <taxon>Bacillati</taxon>
        <taxon>Bacillota</taxon>
        <taxon>Clostridia</taxon>
        <taxon>Eubacteriales</taxon>
        <taxon>Clostridiaceae</taxon>
        <taxon>Clostridium</taxon>
    </lineage>
</organism>
<gene>
    <name evidence="10" type="ORF">GCM10008908_14690</name>
</gene>
<feature type="signal peptide" evidence="8">
    <location>
        <begin position="1"/>
        <end position="25"/>
    </location>
</feature>
<dbReference type="Pfam" id="PF24568">
    <property type="entry name" value="CC_PcsB"/>
    <property type="match status" value="1"/>
</dbReference>
<feature type="chain" id="PRO_5046024721" evidence="8">
    <location>
        <begin position="26"/>
        <end position="373"/>
    </location>
</feature>
<dbReference type="InterPro" id="IPR057309">
    <property type="entry name" value="PcsB_CC"/>
</dbReference>
<sequence length="373" mass="40927">MNKKSISLVLALALSISCVGTSAFADPNSDRSTYEQKLEENKNNYKSAQEQVDEIEASIQSVNSQMEDISIDIEELNAEILEAEGKIKESNKKVQATESDIKVQNELFSTRMRTMYINGMGSYAEALLNSKSASDFMSTLKYVNIMINSDKEIVSSLNDKKETLVKEKKVVEDEKVKLDALQEENNTKLAQLEEKRSEHKNALAKAEANRDLFDAAVKENEAQLEETKRQISQYVNNGTSTNRPSRGGSGDSSVVAPPNASGSSIVGYAYKFLGVPYQWGGNGPNTFDCSGLTKYVYAACGISLPRVAQDQMNAGTPVSQPEPGDLVFFGSGGEIYHVGIYVGNNSYLHAPQDNEVVKISPMTRGDYAGARRY</sequence>
<comment type="caution">
    <text evidence="10">The sequence shown here is derived from an EMBL/GenBank/DDBJ whole genome shotgun (WGS) entry which is preliminary data.</text>
</comment>
<evidence type="ECO:0000313" key="11">
    <source>
        <dbReference type="Proteomes" id="UP001501047"/>
    </source>
</evidence>
<keyword evidence="5" id="KW-0788">Thiol protease</keyword>
<keyword evidence="6" id="KW-0175">Coiled coil</keyword>
<keyword evidence="4" id="KW-0378">Hydrolase</keyword>
<accession>A0ABN1KMK0</accession>
<dbReference type="SUPFAM" id="SSF54001">
    <property type="entry name" value="Cysteine proteinases"/>
    <property type="match status" value="1"/>
</dbReference>
<dbReference type="InterPro" id="IPR000064">
    <property type="entry name" value="NLP_P60_dom"/>
</dbReference>
<keyword evidence="3 8" id="KW-0732">Signal</keyword>
<keyword evidence="11" id="KW-1185">Reference proteome</keyword>
<evidence type="ECO:0000256" key="3">
    <source>
        <dbReference type="ARBA" id="ARBA00022729"/>
    </source>
</evidence>
<dbReference type="PANTHER" id="PTHR47053:SF1">
    <property type="entry name" value="MUREIN DD-ENDOPEPTIDASE MEPH-RELATED"/>
    <property type="match status" value="1"/>
</dbReference>
<evidence type="ECO:0000313" key="10">
    <source>
        <dbReference type="EMBL" id="GAA0771032.1"/>
    </source>
</evidence>
<evidence type="ECO:0000256" key="8">
    <source>
        <dbReference type="SAM" id="SignalP"/>
    </source>
</evidence>
<evidence type="ECO:0000256" key="6">
    <source>
        <dbReference type="SAM" id="Coils"/>
    </source>
</evidence>
<dbReference type="RefSeq" id="WP_343825098.1">
    <property type="nucleotide sequence ID" value="NZ_BAAACI010000002.1"/>
</dbReference>
<dbReference type="InterPro" id="IPR038765">
    <property type="entry name" value="Papain-like_cys_pep_sf"/>
</dbReference>
<dbReference type="Gene3D" id="3.90.1720.10">
    <property type="entry name" value="endopeptidase domain like (from Nostoc punctiforme)"/>
    <property type="match status" value="1"/>
</dbReference>